<dbReference type="InterPro" id="IPR006461">
    <property type="entry name" value="PLAC_motif_containing"/>
</dbReference>
<reference evidence="3 4" key="1">
    <citation type="journal article" date="2016" name="DNA Res.">
        <title>The draft genome of MD-2 pineapple using hybrid error correction of long reads.</title>
        <authorList>
            <person name="Redwan R.M."/>
            <person name="Saidin A."/>
            <person name="Kumar S.V."/>
        </authorList>
    </citation>
    <scope>NUCLEOTIDE SEQUENCE [LARGE SCALE GENOMIC DNA]</scope>
    <source>
        <strain evidence="4">cv. MD2</strain>
        <tissue evidence="3">Leaf</tissue>
    </source>
</reference>
<sequence>MAERGGMGTGGEEERGVEEGMAVVDFDMLCATVALQAQGFSAERRAKGNAAEEEEEEDGGDYGGVQRMWEGDVLDCFEDRRIAIEAACCPCYRFGKNMRRANLGSCFLQGTVYFMIRALTLFSLIAFGITKWHVFVYTGVGSAFLIGVYLGYFRTRIRRQFNIRGSDSSVDDCVNHLICPCCTLCQESRTLEMNNVQCGVWHGRGDTICLGSGIGGEGIKPSLLPIRSPELCSMERASNTNEHSWNSDTNQSNPLVATTQSVEDL</sequence>
<gene>
    <name evidence="6" type="primary">LOC109712305</name>
    <name evidence="3" type="ORF">ACMD2_22103</name>
</gene>
<accession>A0A199V2H9</accession>
<dbReference type="Pfam" id="PF04749">
    <property type="entry name" value="PLAC8"/>
    <property type="match status" value="1"/>
</dbReference>
<evidence type="ECO:0000313" key="5">
    <source>
        <dbReference type="Proteomes" id="UP000515123"/>
    </source>
</evidence>
<evidence type="ECO:0000313" key="6">
    <source>
        <dbReference type="RefSeq" id="XP_020091386.1"/>
    </source>
</evidence>
<dbReference type="Proteomes" id="UP000092600">
    <property type="component" value="Unassembled WGS sequence"/>
</dbReference>
<dbReference type="GeneID" id="109712305"/>
<dbReference type="OrthoDB" id="1045822at2759"/>
<name>A0A199V2H9_ANACO</name>
<keyword evidence="2" id="KW-1133">Transmembrane helix</keyword>
<keyword evidence="5" id="KW-1185">Reference proteome</keyword>
<dbReference type="AlphaFoldDB" id="A0A199V2H9"/>
<dbReference type="STRING" id="4615.A0A199V2H9"/>
<keyword evidence="2" id="KW-0472">Membrane</keyword>
<proteinExistence type="predicted"/>
<evidence type="ECO:0000256" key="2">
    <source>
        <dbReference type="SAM" id="Phobius"/>
    </source>
</evidence>
<dbReference type="PANTHER" id="PTHR15907">
    <property type="entry name" value="DUF614 FAMILY PROTEIN-RELATED"/>
    <property type="match status" value="1"/>
</dbReference>
<evidence type="ECO:0000256" key="1">
    <source>
        <dbReference type="SAM" id="MobiDB-lite"/>
    </source>
</evidence>
<dbReference type="Proteomes" id="UP000515123">
    <property type="component" value="Linkage group 7"/>
</dbReference>
<keyword evidence="2" id="KW-0812">Transmembrane</keyword>
<feature type="region of interest" description="Disordered" evidence="1">
    <location>
        <begin position="240"/>
        <end position="265"/>
    </location>
</feature>
<dbReference type="RefSeq" id="XP_020091386.1">
    <property type="nucleotide sequence ID" value="XM_020235797.1"/>
</dbReference>
<evidence type="ECO:0000313" key="3">
    <source>
        <dbReference type="EMBL" id="OAY71188.1"/>
    </source>
</evidence>
<protein>
    <submittedName>
        <fullName evidence="3">Protein PLANT CADMIUM RESISTANCE 8</fullName>
    </submittedName>
    <submittedName>
        <fullName evidence="6">Uncharacterized protein LOC109712305</fullName>
    </submittedName>
</protein>
<dbReference type="EMBL" id="LSRQ01003580">
    <property type="protein sequence ID" value="OAY71188.1"/>
    <property type="molecule type" value="Genomic_DNA"/>
</dbReference>
<evidence type="ECO:0000313" key="4">
    <source>
        <dbReference type="Proteomes" id="UP000092600"/>
    </source>
</evidence>
<feature type="transmembrane region" description="Helical" evidence="2">
    <location>
        <begin position="135"/>
        <end position="153"/>
    </location>
</feature>
<organism evidence="3 4">
    <name type="scientific">Ananas comosus</name>
    <name type="common">Pineapple</name>
    <name type="synonym">Ananas ananas</name>
    <dbReference type="NCBI Taxonomy" id="4615"/>
    <lineage>
        <taxon>Eukaryota</taxon>
        <taxon>Viridiplantae</taxon>
        <taxon>Streptophyta</taxon>
        <taxon>Embryophyta</taxon>
        <taxon>Tracheophyta</taxon>
        <taxon>Spermatophyta</taxon>
        <taxon>Magnoliopsida</taxon>
        <taxon>Liliopsida</taxon>
        <taxon>Poales</taxon>
        <taxon>Bromeliaceae</taxon>
        <taxon>Bromelioideae</taxon>
        <taxon>Ananas</taxon>
    </lineage>
</organism>
<dbReference type="NCBIfam" id="TIGR01571">
    <property type="entry name" value="A_thal_Cys_rich"/>
    <property type="match status" value="1"/>
</dbReference>
<reference evidence="6" key="2">
    <citation type="submission" date="2025-04" db="UniProtKB">
        <authorList>
            <consortium name="RefSeq"/>
        </authorList>
    </citation>
    <scope>IDENTIFICATION</scope>
    <source>
        <tissue evidence="6">Leaf</tissue>
    </source>
</reference>
<feature type="transmembrane region" description="Helical" evidence="2">
    <location>
        <begin position="106"/>
        <end position="129"/>
    </location>
</feature>